<reference evidence="2 3" key="1">
    <citation type="submission" date="2019-03" db="EMBL/GenBank/DDBJ databases">
        <title>First draft genome of Liparis tanakae, snailfish: a comprehensive survey of snailfish specific genes.</title>
        <authorList>
            <person name="Kim W."/>
            <person name="Song I."/>
            <person name="Jeong J.-H."/>
            <person name="Kim D."/>
            <person name="Kim S."/>
            <person name="Ryu S."/>
            <person name="Song J.Y."/>
            <person name="Lee S.K."/>
        </authorList>
    </citation>
    <scope>NUCLEOTIDE SEQUENCE [LARGE SCALE GENOMIC DNA]</scope>
    <source>
        <tissue evidence="2">Muscle</tissue>
    </source>
</reference>
<gene>
    <name evidence="2" type="ORF">EYF80_014260</name>
</gene>
<name>A0A4Z2IBR3_9TELE</name>
<feature type="region of interest" description="Disordered" evidence="1">
    <location>
        <begin position="1"/>
        <end position="90"/>
    </location>
</feature>
<accession>A0A4Z2IBR3</accession>
<evidence type="ECO:0000313" key="2">
    <source>
        <dbReference type="EMBL" id="TNN75448.1"/>
    </source>
</evidence>
<feature type="compositionally biased region" description="Polar residues" evidence="1">
    <location>
        <begin position="50"/>
        <end position="63"/>
    </location>
</feature>
<evidence type="ECO:0000313" key="3">
    <source>
        <dbReference type="Proteomes" id="UP000314294"/>
    </source>
</evidence>
<proteinExistence type="predicted"/>
<feature type="compositionally biased region" description="Pro residues" evidence="1">
    <location>
        <begin position="1"/>
        <end position="11"/>
    </location>
</feature>
<dbReference type="EMBL" id="SRLO01000103">
    <property type="protein sequence ID" value="TNN75448.1"/>
    <property type="molecule type" value="Genomic_DNA"/>
</dbReference>
<dbReference type="Proteomes" id="UP000314294">
    <property type="component" value="Unassembled WGS sequence"/>
</dbReference>
<keyword evidence="3" id="KW-1185">Reference proteome</keyword>
<dbReference type="AlphaFoldDB" id="A0A4Z2IBR3"/>
<evidence type="ECO:0000256" key="1">
    <source>
        <dbReference type="SAM" id="MobiDB-lite"/>
    </source>
</evidence>
<sequence length="90" mass="9603">MSAAPPSPPGGRPSAGEKRGEKQSEEEEEESGGESQRDGEGNTCFKERAATNTKKTSPSSRQLVITPEKLPNESTTYEGKVGSPHFKTPV</sequence>
<protein>
    <submittedName>
        <fullName evidence="2">Uncharacterized protein</fullName>
    </submittedName>
</protein>
<feature type="compositionally biased region" description="Basic and acidic residues" evidence="1">
    <location>
        <begin position="35"/>
        <end position="49"/>
    </location>
</feature>
<organism evidence="2 3">
    <name type="scientific">Liparis tanakae</name>
    <name type="common">Tanaka's snailfish</name>
    <dbReference type="NCBI Taxonomy" id="230148"/>
    <lineage>
        <taxon>Eukaryota</taxon>
        <taxon>Metazoa</taxon>
        <taxon>Chordata</taxon>
        <taxon>Craniata</taxon>
        <taxon>Vertebrata</taxon>
        <taxon>Euteleostomi</taxon>
        <taxon>Actinopterygii</taxon>
        <taxon>Neopterygii</taxon>
        <taxon>Teleostei</taxon>
        <taxon>Neoteleostei</taxon>
        <taxon>Acanthomorphata</taxon>
        <taxon>Eupercaria</taxon>
        <taxon>Perciformes</taxon>
        <taxon>Cottioidei</taxon>
        <taxon>Cottales</taxon>
        <taxon>Liparidae</taxon>
        <taxon>Liparis</taxon>
    </lineage>
</organism>
<comment type="caution">
    <text evidence="2">The sequence shown here is derived from an EMBL/GenBank/DDBJ whole genome shotgun (WGS) entry which is preliminary data.</text>
</comment>